<dbReference type="PANTHER" id="PTHR43047:SF72">
    <property type="entry name" value="OSMOSENSING HISTIDINE PROTEIN KINASE SLN1"/>
    <property type="match status" value="1"/>
</dbReference>
<evidence type="ECO:0000256" key="6">
    <source>
        <dbReference type="ARBA" id="ARBA00022553"/>
    </source>
</evidence>
<comment type="catalytic activity">
    <reaction evidence="1">
        <text>ATP + protein L-histidine = ADP + protein N-phospho-L-histidine.</text>
        <dbReference type="EC" id="2.7.13.3"/>
    </reaction>
</comment>
<dbReference type="InterPro" id="IPR003661">
    <property type="entry name" value="HisK_dim/P_dom"/>
</dbReference>
<dbReference type="InterPro" id="IPR005467">
    <property type="entry name" value="His_kinase_dom"/>
</dbReference>
<sequence length="799" mass="89955">MTKKRPSITITVFAGYILLAALAGFAVWFVYNQVITFTNMTDRNNSGNEKLLLVGEAAAQLYEAESLSRQLIQNGDLEGLENYTAKIDSIKATLLSLQRADSDESLEEEVDSINILLSQKANNLEELLELRAGGETESYYLRVLNELQKVDQTFEVPNYEERFKELEPHQRNVLIKLLEYSQQENPDTTSLSADSLITAVKSVLSDLEKQERQYRIALKSTENDLFANEIKLNNRLRSLLSTIEAEERQKTLKQVTNWQSTVENTSKTIALIGAVSLLVILIFVFLVIRDVSRSQEYRVQLENAKGYAESLLKSREQIMNTVTHDMRSPLNSVAGYTGLLEKTDLNKSQNRYLNQVKKSSNYLLHLVNDLLDLSKLEAGKMSIEELSFNAKNLIEETVENAIPPEKPSTVEVLVNVSDQLDRTVITDPFRIKQILTNLVSNACKFTQKGKVEINATLEKNILNIEVLDTGIGISKEQREKVFEEFSQEDTSIEKKYGGSGLGLAISKKLTELLNGEITLESEPGKGSTFLVRIPVKVSEKPSVEKAPIKEVLAELKEKSVLIVDDEPSQLGLLTELIKSQGMSYRTASNGKEALRKLNEKKVDLVLTDIQMPEMDGLELMNEIKSNKELHHIPVIALSGQSHVHPKEYLQHGFKGSLLKPYSSERLLELIGEILQVEFKKEEQKLSPVDPTKPYTLREIKTFSGGDQQALNTILESFIQSTKANSEALEVACENEDFEKVSAVAHKMLPMFRQLQAGELILKLEILESADPEKLKKVKINSLSEKIDQLLNTLRQEIKV</sequence>
<evidence type="ECO:0000259" key="17">
    <source>
        <dbReference type="PROSITE" id="PS50109"/>
    </source>
</evidence>
<keyword evidence="8 16" id="KW-0812">Transmembrane</keyword>
<evidence type="ECO:0000256" key="8">
    <source>
        <dbReference type="ARBA" id="ARBA00022692"/>
    </source>
</evidence>
<evidence type="ECO:0000256" key="14">
    <source>
        <dbReference type="PROSITE-ProRule" id="PRU00169"/>
    </source>
</evidence>
<dbReference type="SMART" id="SM00448">
    <property type="entry name" value="REC"/>
    <property type="match status" value="1"/>
</dbReference>
<dbReference type="CDD" id="cd16922">
    <property type="entry name" value="HATPase_EvgS-ArcB-TorS-like"/>
    <property type="match status" value="1"/>
</dbReference>
<feature type="domain" description="Response regulatory" evidence="18">
    <location>
        <begin position="559"/>
        <end position="674"/>
    </location>
</feature>
<dbReference type="InterPro" id="IPR003594">
    <property type="entry name" value="HATPase_dom"/>
</dbReference>
<dbReference type="Pfam" id="PF00072">
    <property type="entry name" value="Response_reg"/>
    <property type="match status" value="1"/>
</dbReference>
<keyword evidence="5" id="KW-0997">Cell inner membrane</keyword>
<dbReference type="GO" id="GO:0016301">
    <property type="term" value="F:kinase activity"/>
    <property type="evidence" value="ECO:0007669"/>
    <property type="project" value="UniProtKB-KW"/>
</dbReference>
<keyword evidence="6 14" id="KW-0597">Phosphoprotein</keyword>
<comment type="caution">
    <text evidence="20">The sequence shown here is derived from an EMBL/GenBank/DDBJ whole genome shotgun (WGS) entry which is preliminary data.</text>
</comment>
<dbReference type="InterPro" id="IPR036641">
    <property type="entry name" value="HPT_dom_sf"/>
</dbReference>
<dbReference type="PROSITE" id="PS50894">
    <property type="entry name" value="HPT"/>
    <property type="match status" value="1"/>
</dbReference>
<feature type="coiled-coil region" evidence="15">
    <location>
        <begin position="204"/>
        <end position="249"/>
    </location>
</feature>
<dbReference type="CDD" id="cd00082">
    <property type="entry name" value="HisKA"/>
    <property type="match status" value="1"/>
</dbReference>
<reference evidence="21" key="1">
    <citation type="journal article" date="2019" name="Int. J. Syst. Evol. Microbiol.">
        <title>The Global Catalogue of Microorganisms (GCM) 10K type strain sequencing project: providing services to taxonomists for standard genome sequencing and annotation.</title>
        <authorList>
            <consortium name="The Broad Institute Genomics Platform"/>
            <consortium name="The Broad Institute Genome Sequencing Center for Infectious Disease"/>
            <person name="Wu L."/>
            <person name="Ma J."/>
        </authorList>
    </citation>
    <scope>NUCLEOTIDE SEQUENCE [LARGE SCALE GENOMIC DNA]</scope>
    <source>
        <strain evidence="21">CCUG 60898</strain>
    </source>
</reference>
<protein>
    <recommendedName>
        <fullName evidence="3">histidine kinase</fullName>
        <ecNumber evidence="3">2.7.13.3</ecNumber>
    </recommendedName>
</protein>
<dbReference type="EMBL" id="JBHTJP010000035">
    <property type="protein sequence ID" value="MFD0977507.1"/>
    <property type="molecule type" value="Genomic_DNA"/>
</dbReference>
<dbReference type="SUPFAM" id="SSF47226">
    <property type="entry name" value="Histidine-containing phosphotransfer domain, HPT domain"/>
    <property type="match status" value="1"/>
</dbReference>
<dbReference type="SUPFAM" id="SSF52172">
    <property type="entry name" value="CheY-like"/>
    <property type="match status" value="1"/>
</dbReference>
<dbReference type="PROSITE" id="PS50110">
    <property type="entry name" value="RESPONSE_REGULATORY"/>
    <property type="match status" value="1"/>
</dbReference>
<dbReference type="Gene3D" id="3.30.565.10">
    <property type="entry name" value="Histidine kinase-like ATPase, C-terminal domain"/>
    <property type="match status" value="1"/>
</dbReference>
<dbReference type="SUPFAM" id="SSF47384">
    <property type="entry name" value="Homodimeric domain of signal transducing histidine kinase"/>
    <property type="match status" value="1"/>
</dbReference>
<evidence type="ECO:0000256" key="4">
    <source>
        <dbReference type="ARBA" id="ARBA00022475"/>
    </source>
</evidence>
<dbReference type="EC" id="2.7.13.3" evidence="3"/>
<feature type="modified residue" description="4-aspartylphosphate" evidence="14">
    <location>
        <position position="608"/>
    </location>
</feature>
<dbReference type="Proteomes" id="UP001597100">
    <property type="component" value="Unassembled WGS sequence"/>
</dbReference>
<dbReference type="SUPFAM" id="SSF55874">
    <property type="entry name" value="ATPase domain of HSP90 chaperone/DNA topoisomerase II/histidine kinase"/>
    <property type="match status" value="1"/>
</dbReference>
<keyword evidence="9 20" id="KW-0418">Kinase</keyword>
<evidence type="ECO:0000313" key="21">
    <source>
        <dbReference type="Proteomes" id="UP001597100"/>
    </source>
</evidence>
<evidence type="ECO:0000256" key="1">
    <source>
        <dbReference type="ARBA" id="ARBA00000085"/>
    </source>
</evidence>
<dbReference type="PANTHER" id="PTHR43047">
    <property type="entry name" value="TWO-COMPONENT HISTIDINE PROTEIN KINASE"/>
    <property type="match status" value="1"/>
</dbReference>
<dbReference type="InterPro" id="IPR001789">
    <property type="entry name" value="Sig_transdc_resp-reg_receiver"/>
</dbReference>
<dbReference type="Pfam" id="PF02518">
    <property type="entry name" value="HATPase_c"/>
    <property type="match status" value="1"/>
</dbReference>
<dbReference type="InterPro" id="IPR004358">
    <property type="entry name" value="Sig_transdc_His_kin-like_C"/>
</dbReference>
<comment type="subcellular location">
    <subcellularLocation>
        <location evidence="2">Cell inner membrane</location>
        <topology evidence="2">Multi-pass membrane protein</topology>
    </subcellularLocation>
</comment>
<evidence type="ECO:0000313" key="20">
    <source>
        <dbReference type="EMBL" id="MFD0977507.1"/>
    </source>
</evidence>
<feature type="transmembrane region" description="Helical" evidence="16">
    <location>
        <begin position="12"/>
        <end position="31"/>
    </location>
</feature>
<gene>
    <name evidence="20" type="ORF">ACFQ1G_11945</name>
</gene>
<evidence type="ECO:0000256" key="3">
    <source>
        <dbReference type="ARBA" id="ARBA00012438"/>
    </source>
</evidence>
<keyword evidence="15" id="KW-0175">Coiled coil</keyword>
<dbReference type="PROSITE" id="PS50109">
    <property type="entry name" value="HIS_KIN"/>
    <property type="match status" value="1"/>
</dbReference>
<evidence type="ECO:0000259" key="19">
    <source>
        <dbReference type="PROSITE" id="PS50894"/>
    </source>
</evidence>
<dbReference type="CDD" id="cd17536">
    <property type="entry name" value="REC_YesN-like"/>
    <property type="match status" value="1"/>
</dbReference>
<keyword evidence="10" id="KW-0067">ATP-binding</keyword>
<evidence type="ECO:0000256" key="9">
    <source>
        <dbReference type="ARBA" id="ARBA00022777"/>
    </source>
</evidence>
<keyword evidence="21" id="KW-1185">Reference proteome</keyword>
<feature type="modified residue" description="Phosphohistidine" evidence="13">
    <location>
        <position position="745"/>
    </location>
</feature>
<organism evidence="20 21">
    <name type="scientific">Salinimicrobium gaetbulicola</name>
    <dbReference type="NCBI Taxonomy" id="999702"/>
    <lineage>
        <taxon>Bacteria</taxon>
        <taxon>Pseudomonadati</taxon>
        <taxon>Bacteroidota</taxon>
        <taxon>Flavobacteriia</taxon>
        <taxon>Flavobacteriales</taxon>
        <taxon>Flavobacteriaceae</taxon>
        <taxon>Salinimicrobium</taxon>
    </lineage>
</organism>
<feature type="transmembrane region" description="Helical" evidence="16">
    <location>
        <begin position="269"/>
        <end position="288"/>
    </location>
</feature>
<keyword evidence="7" id="KW-0808">Transferase</keyword>
<evidence type="ECO:0000256" key="15">
    <source>
        <dbReference type="SAM" id="Coils"/>
    </source>
</evidence>
<dbReference type="Gene3D" id="3.40.50.2300">
    <property type="match status" value="1"/>
</dbReference>
<dbReference type="Pfam" id="PF00512">
    <property type="entry name" value="HisKA"/>
    <property type="match status" value="1"/>
</dbReference>
<feature type="domain" description="Histidine kinase" evidence="17">
    <location>
        <begin position="321"/>
        <end position="537"/>
    </location>
</feature>
<dbReference type="Gene3D" id="1.20.120.160">
    <property type="entry name" value="HPT domain"/>
    <property type="match status" value="1"/>
</dbReference>
<evidence type="ECO:0000256" key="12">
    <source>
        <dbReference type="ARBA" id="ARBA00023136"/>
    </source>
</evidence>
<name>A0ABW3IIS6_9FLAO</name>
<evidence type="ECO:0000256" key="2">
    <source>
        <dbReference type="ARBA" id="ARBA00004429"/>
    </source>
</evidence>
<dbReference type="InterPro" id="IPR008207">
    <property type="entry name" value="Sig_transdc_His_kin_Hpt_dom"/>
</dbReference>
<evidence type="ECO:0000256" key="10">
    <source>
        <dbReference type="ARBA" id="ARBA00022840"/>
    </source>
</evidence>
<feature type="domain" description="HPt" evidence="19">
    <location>
        <begin position="706"/>
        <end position="799"/>
    </location>
</feature>
<evidence type="ECO:0000256" key="13">
    <source>
        <dbReference type="PROSITE-ProRule" id="PRU00110"/>
    </source>
</evidence>
<dbReference type="SMART" id="SM00388">
    <property type="entry name" value="HisKA"/>
    <property type="match status" value="1"/>
</dbReference>
<keyword evidence="10" id="KW-0547">Nucleotide-binding</keyword>
<dbReference type="SMART" id="SM00387">
    <property type="entry name" value="HATPase_c"/>
    <property type="match status" value="1"/>
</dbReference>
<keyword evidence="11 16" id="KW-1133">Transmembrane helix</keyword>
<evidence type="ECO:0000256" key="5">
    <source>
        <dbReference type="ARBA" id="ARBA00022519"/>
    </source>
</evidence>
<dbReference type="RefSeq" id="WP_380739847.1">
    <property type="nucleotide sequence ID" value="NZ_JBHTJP010000035.1"/>
</dbReference>
<keyword evidence="12 16" id="KW-0472">Membrane</keyword>
<dbReference type="PRINTS" id="PR00344">
    <property type="entry name" value="BCTRLSENSOR"/>
</dbReference>
<proteinExistence type="predicted"/>
<evidence type="ECO:0000259" key="18">
    <source>
        <dbReference type="PROSITE" id="PS50110"/>
    </source>
</evidence>
<keyword evidence="4" id="KW-1003">Cell membrane</keyword>
<dbReference type="InterPro" id="IPR011006">
    <property type="entry name" value="CheY-like_superfamily"/>
</dbReference>
<dbReference type="InterPro" id="IPR036890">
    <property type="entry name" value="HATPase_C_sf"/>
</dbReference>
<accession>A0ABW3IIS6</accession>
<dbReference type="Gene3D" id="1.10.287.130">
    <property type="match status" value="1"/>
</dbReference>
<evidence type="ECO:0000256" key="7">
    <source>
        <dbReference type="ARBA" id="ARBA00022679"/>
    </source>
</evidence>
<dbReference type="InterPro" id="IPR036097">
    <property type="entry name" value="HisK_dim/P_sf"/>
</dbReference>
<evidence type="ECO:0000256" key="11">
    <source>
        <dbReference type="ARBA" id="ARBA00022989"/>
    </source>
</evidence>
<evidence type="ECO:0000256" key="16">
    <source>
        <dbReference type="SAM" id="Phobius"/>
    </source>
</evidence>